<dbReference type="GO" id="GO:0016787">
    <property type="term" value="F:hydrolase activity"/>
    <property type="evidence" value="ECO:0007669"/>
    <property type="project" value="UniProtKB-KW"/>
</dbReference>
<accession>A0A7K1FMT6</accession>
<keyword evidence="1 3" id="KW-0378">Hydrolase</keyword>
<sequence>MLRYRTVVASGSGNTISVMVVGPETPTTKTPVWFVHPTNLRKEFWLDVIREIAVDRVCYAVDSAGHGESSDSVEYGVEAWVADHRDVILALGLDRLHLVGGSLGGAIIVGLAGELPEVVTGLASFGGCLFSTPAPPGETPALIAMMEDLGVEKAFEQVAVDATAPGTAPDILATVHHLTNRHGLDTIRALWGPTIASDASRWAPAVRCPALIVNGEFDATCTPAHGRLMADAVRGTFVEMAGVGHLPALEDPTGTLALLLPHLDAAEPGEAAA</sequence>
<comment type="caution">
    <text evidence="3">The sequence shown here is derived from an EMBL/GenBank/DDBJ whole genome shotgun (WGS) entry which is preliminary data.</text>
</comment>
<reference evidence="3 4" key="1">
    <citation type="submission" date="2019-11" db="EMBL/GenBank/DDBJ databases">
        <authorList>
            <person name="Jiang L.-Q."/>
        </authorList>
    </citation>
    <scope>NUCLEOTIDE SEQUENCE [LARGE SCALE GENOMIC DNA]</scope>
    <source>
        <strain evidence="3 4">YIM 132087</strain>
    </source>
</reference>
<dbReference type="InterPro" id="IPR029058">
    <property type="entry name" value="AB_hydrolase_fold"/>
</dbReference>
<dbReference type="Proteomes" id="UP000460221">
    <property type="component" value="Unassembled WGS sequence"/>
</dbReference>
<dbReference type="InterPro" id="IPR000073">
    <property type="entry name" value="AB_hydrolase_1"/>
</dbReference>
<dbReference type="Pfam" id="PF12697">
    <property type="entry name" value="Abhydrolase_6"/>
    <property type="match status" value="1"/>
</dbReference>
<organism evidence="3 4">
    <name type="scientific">Nakamurella alba</name>
    <dbReference type="NCBI Taxonomy" id="2665158"/>
    <lineage>
        <taxon>Bacteria</taxon>
        <taxon>Bacillati</taxon>
        <taxon>Actinomycetota</taxon>
        <taxon>Actinomycetes</taxon>
        <taxon>Nakamurellales</taxon>
        <taxon>Nakamurellaceae</taxon>
        <taxon>Nakamurella</taxon>
    </lineage>
</organism>
<dbReference type="InterPro" id="IPR050266">
    <property type="entry name" value="AB_hydrolase_sf"/>
</dbReference>
<dbReference type="AlphaFoldDB" id="A0A7K1FMT6"/>
<feature type="domain" description="AB hydrolase-1" evidence="2">
    <location>
        <begin position="34"/>
        <end position="255"/>
    </location>
</feature>
<evidence type="ECO:0000259" key="2">
    <source>
        <dbReference type="Pfam" id="PF12697"/>
    </source>
</evidence>
<evidence type="ECO:0000313" key="3">
    <source>
        <dbReference type="EMBL" id="MTD15482.1"/>
    </source>
</evidence>
<dbReference type="PANTHER" id="PTHR43798:SF31">
    <property type="entry name" value="AB HYDROLASE SUPERFAMILY PROTEIN YCLE"/>
    <property type="match status" value="1"/>
</dbReference>
<dbReference type="EMBL" id="WLYK01000006">
    <property type="protein sequence ID" value="MTD15482.1"/>
    <property type="molecule type" value="Genomic_DNA"/>
</dbReference>
<proteinExistence type="predicted"/>
<evidence type="ECO:0000313" key="4">
    <source>
        <dbReference type="Proteomes" id="UP000460221"/>
    </source>
</evidence>
<evidence type="ECO:0000256" key="1">
    <source>
        <dbReference type="ARBA" id="ARBA00022801"/>
    </source>
</evidence>
<dbReference type="SUPFAM" id="SSF53474">
    <property type="entry name" value="alpha/beta-Hydrolases"/>
    <property type="match status" value="1"/>
</dbReference>
<dbReference type="Gene3D" id="3.40.50.1820">
    <property type="entry name" value="alpha/beta hydrolase"/>
    <property type="match status" value="1"/>
</dbReference>
<keyword evidence="4" id="KW-1185">Reference proteome</keyword>
<gene>
    <name evidence="3" type="ORF">GIS00_16220</name>
</gene>
<dbReference type="GO" id="GO:0016020">
    <property type="term" value="C:membrane"/>
    <property type="evidence" value="ECO:0007669"/>
    <property type="project" value="TreeGrafter"/>
</dbReference>
<name>A0A7K1FMT6_9ACTN</name>
<dbReference type="PANTHER" id="PTHR43798">
    <property type="entry name" value="MONOACYLGLYCEROL LIPASE"/>
    <property type="match status" value="1"/>
</dbReference>
<protein>
    <submittedName>
        <fullName evidence="3">Alpha/beta fold hydrolase</fullName>
    </submittedName>
</protein>
<dbReference type="RefSeq" id="WP_154769480.1">
    <property type="nucleotide sequence ID" value="NZ_WLYK01000006.1"/>
</dbReference>